<accession>A0ABX9DSN0</accession>
<name>A0ABX9DSN0_9BACT</name>
<keyword evidence="3" id="KW-1185">Reference proteome</keyword>
<dbReference type="RefSeq" id="WP_006044392.1">
    <property type="nucleotide sequence ID" value="NZ_CAJPLF010000007.1"/>
</dbReference>
<evidence type="ECO:0000256" key="1">
    <source>
        <dbReference type="SAM" id="Phobius"/>
    </source>
</evidence>
<evidence type="ECO:0000313" key="3">
    <source>
        <dbReference type="Proteomes" id="UP000249852"/>
    </source>
</evidence>
<gene>
    <name evidence="2" type="ORF">BC673_11336</name>
</gene>
<sequence>MIFFNLPKPRRFHHEYIYFDERKERLKKLEEKLKGKKEGELEVDANEKEYCFDFRSNRNTNRKINSLQLSFFGAIIFVIILAVLLIIYLK</sequence>
<keyword evidence="1" id="KW-0812">Transmembrane</keyword>
<proteinExistence type="predicted"/>
<protein>
    <submittedName>
        <fullName evidence="2">Uncharacterized protein</fullName>
    </submittedName>
</protein>
<dbReference type="EMBL" id="QLTQ01000013">
    <property type="protein sequence ID" value="RAS45130.1"/>
    <property type="molecule type" value="Genomic_DNA"/>
</dbReference>
<dbReference type="Proteomes" id="UP000249852">
    <property type="component" value="Unassembled WGS sequence"/>
</dbReference>
<comment type="caution">
    <text evidence="2">The sequence shown here is derived from an EMBL/GenBank/DDBJ whole genome shotgun (WGS) entry which is preliminary data.</text>
</comment>
<reference evidence="2 3" key="1">
    <citation type="submission" date="2018-06" db="EMBL/GenBank/DDBJ databases">
        <title>Genomic Encyclopedia of Archaeal and Bacterial Type Strains, Phase II (KMG-II): from individual species to whole genera.</title>
        <authorList>
            <person name="Goeker M."/>
        </authorList>
    </citation>
    <scope>NUCLEOTIDE SEQUENCE [LARGE SCALE GENOMIC DNA]</scope>
    <source>
        <strain evidence="2 3">DSM 18710</strain>
    </source>
</reference>
<feature type="transmembrane region" description="Helical" evidence="1">
    <location>
        <begin position="67"/>
        <end position="89"/>
    </location>
</feature>
<keyword evidence="1" id="KW-0472">Membrane</keyword>
<organism evidence="2 3">
    <name type="scientific">Prevotella pallens</name>
    <dbReference type="NCBI Taxonomy" id="60133"/>
    <lineage>
        <taxon>Bacteria</taxon>
        <taxon>Pseudomonadati</taxon>
        <taxon>Bacteroidota</taxon>
        <taxon>Bacteroidia</taxon>
        <taxon>Bacteroidales</taxon>
        <taxon>Prevotellaceae</taxon>
        <taxon>Prevotella</taxon>
    </lineage>
</organism>
<evidence type="ECO:0000313" key="2">
    <source>
        <dbReference type="EMBL" id="RAS45130.1"/>
    </source>
</evidence>
<keyword evidence="1" id="KW-1133">Transmembrane helix</keyword>